<dbReference type="AlphaFoldDB" id="A0A8I2B583"/>
<protein>
    <submittedName>
        <fullName evidence="1">Uncharacterized protein</fullName>
    </submittedName>
</protein>
<dbReference type="Proteomes" id="UP000665181">
    <property type="component" value="Unassembled WGS sequence"/>
</dbReference>
<proteinExistence type="predicted"/>
<evidence type="ECO:0000313" key="2">
    <source>
        <dbReference type="Proteomes" id="UP000665181"/>
    </source>
</evidence>
<dbReference type="EMBL" id="JAGFPW010000005">
    <property type="protein sequence ID" value="MBO3794367.1"/>
    <property type="molecule type" value="Genomic_DNA"/>
</dbReference>
<gene>
    <name evidence="1" type="ORF">J5227_08590</name>
</gene>
<accession>A0A8I2B583</accession>
<comment type="caution">
    <text evidence="1">The sequence shown here is derived from an EMBL/GenBank/DDBJ whole genome shotgun (WGS) entry which is preliminary data.</text>
</comment>
<organism evidence="1 2">
    <name type="scientific">Bacillus subtilis</name>
    <dbReference type="NCBI Taxonomy" id="1423"/>
    <lineage>
        <taxon>Bacteria</taxon>
        <taxon>Bacillati</taxon>
        <taxon>Bacillota</taxon>
        <taxon>Bacilli</taxon>
        <taxon>Bacillales</taxon>
        <taxon>Bacillaceae</taxon>
        <taxon>Bacillus</taxon>
    </lineage>
</organism>
<sequence length="142" mass="16666">MELASAYLYNRVPVNVNYISEKTFHHLKRNGWYKDIRTNSKFTMLNKRIEINKEWYRVLIRFESLLNADGLMFKGYKLSEPAPFLVTKCEPIESITSDKWKDTKTYHGRKLGSVLGFLSEGVPSEIIDTVYDDLKKHIHYTA</sequence>
<evidence type="ECO:0000313" key="1">
    <source>
        <dbReference type="EMBL" id="MBO3794367.1"/>
    </source>
</evidence>
<dbReference type="RefSeq" id="WP_134983034.1">
    <property type="nucleotide sequence ID" value="NZ_JAGFPW010000005.1"/>
</dbReference>
<name>A0A8I2B583_BACIU</name>
<reference evidence="1" key="1">
    <citation type="submission" date="2021-03" db="EMBL/GenBank/DDBJ databases">
        <title>Isolation of Bacillus subtilis from fermented food sample.</title>
        <authorList>
            <person name="Lakshmanan V."/>
            <person name="Athira K."/>
            <person name="Rajagopal K."/>
        </authorList>
    </citation>
    <scope>NUCLEOTIDE SEQUENCE</scope>
    <source>
        <strain evidence="1">S1</strain>
    </source>
</reference>